<dbReference type="EMBL" id="CP036262">
    <property type="protein sequence ID" value="QDS94454.1"/>
    <property type="molecule type" value="Genomic_DNA"/>
</dbReference>
<dbReference type="KEGG" id="rml:FF011L_32330"/>
<dbReference type="NCBIfam" id="TIGR02595">
    <property type="entry name" value="PEP_CTERM"/>
    <property type="match status" value="1"/>
</dbReference>
<evidence type="ECO:0000313" key="2">
    <source>
        <dbReference type="Proteomes" id="UP000320672"/>
    </source>
</evidence>
<evidence type="ECO:0000313" key="1">
    <source>
        <dbReference type="EMBL" id="QDS94454.1"/>
    </source>
</evidence>
<keyword evidence="2" id="KW-1185">Reference proteome</keyword>
<gene>
    <name evidence="1" type="ORF">FF011L_32330</name>
</gene>
<dbReference type="InterPro" id="IPR013424">
    <property type="entry name" value="Ice-binding_C"/>
</dbReference>
<evidence type="ECO:0008006" key="3">
    <source>
        <dbReference type="Google" id="ProtNLM"/>
    </source>
</evidence>
<accession>A0A517MHV1</accession>
<dbReference type="Proteomes" id="UP000320672">
    <property type="component" value="Chromosome"/>
</dbReference>
<dbReference type="AlphaFoldDB" id="A0A517MHV1"/>
<name>A0A517MHV1_9BACT</name>
<proteinExistence type="predicted"/>
<organism evidence="1 2">
    <name type="scientific">Roseimaritima multifibrata</name>
    <dbReference type="NCBI Taxonomy" id="1930274"/>
    <lineage>
        <taxon>Bacteria</taxon>
        <taxon>Pseudomonadati</taxon>
        <taxon>Planctomycetota</taxon>
        <taxon>Planctomycetia</taxon>
        <taxon>Pirellulales</taxon>
        <taxon>Pirellulaceae</taxon>
        <taxon>Roseimaritima</taxon>
    </lineage>
</organism>
<protein>
    <recommendedName>
        <fullName evidence="3">PEP-CTERM protein-sorting domain-containing protein</fullName>
    </recommendedName>
</protein>
<reference evidence="1 2" key="1">
    <citation type="submission" date="2019-02" db="EMBL/GenBank/DDBJ databases">
        <title>Deep-cultivation of Planctomycetes and their phenomic and genomic characterization uncovers novel biology.</title>
        <authorList>
            <person name="Wiegand S."/>
            <person name="Jogler M."/>
            <person name="Boedeker C."/>
            <person name="Pinto D."/>
            <person name="Vollmers J."/>
            <person name="Rivas-Marin E."/>
            <person name="Kohn T."/>
            <person name="Peeters S.H."/>
            <person name="Heuer A."/>
            <person name="Rast P."/>
            <person name="Oberbeckmann S."/>
            <person name="Bunk B."/>
            <person name="Jeske O."/>
            <person name="Meyerdierks A."/>
            <person name="Storesund J.E."/>
            <person name="Kallscheuer N."/>
            <person name="Luecker S."/>
            <person name="Lage O.M."/>
            <person name="Pohl T."/>
            <person name="Merkel B.J."/>
            <person name="Hornburger P."/>
            <person name="Mueller R.-W."/>
            <person name="Bruemmer F."/>
            <person name="Labrenz M."/>
            <person name="Spormann A.M."/>
            <person name="Op den Camp H."/>
            <person name="Overmann J."/>
            <person name="Amann R."/>
            <person name="Jetten M.S.M."/>
            <person name="Mascher T."/>
            <person name="Medema M.H."/>
            <person name="Devos D.P."/>
            <person name="Kaster A.-K."/>
            <person name="Ovreas L."/>
            <person name="Rohde M."/>
            <person name="Galperin M.Y."/>
            <person name="Jogler C."/>
        </authorList>
    </citation>
    <scope>NUCLEOTIDE SEQUENCE [LARGE SCALE GENOMIC DNA]</scope>
    <source>
        <strain evidence="1 2">FF011L</strain>
    </source>
</reference>
<sequence length="243" mass="25801">MGRMMGAVGLLTFGVFANTGLLATTAEAGILFSFENNSEFDAGAGPSTNMTRDGVTLQHVAFSYRDLDDAPSVGAIIHTGGSTRIDGAGGLGIDNPTLSAPTFQTHFGVGNETNNFNFDESWTFQFDQALRFDSIEFASMNTDDQFTVSIAPDTFHLGDLGNTYTDPFAGQLILAGQPITMTFSGNELKDQARILSFAVTPFTPTASAVPEPSTLSLLALLLIAGLRPNSGFRTAVKKRVAVR</sequence>